<evidence type="ECO:0000313" key="1">
    <source>
        <dbReference type="EMBL" id="VDO82130.1"/>
    </source>
</evidence>
<accession>A0A183HXB4</accession>
<dbReference type="AlphaFoldDB" id="A0A183HXB4"/>
<organism evidence="3">
    <name type="scientific">Onchocerca flexuosa</name>
    <dbReference type="NCBI Taxonomy" id="387005"/>
    <lineage>
        <taxon>Eukaryota</taxon>
        <taxon>Metazoa</taxon>
        <taxon>Ecdysozoa</taxon>
        <taxon>Nematoda</taxon>
        <taxon>Chromadorea</taxon>
        <taxon>Rhabditida</taxon>
        <taxon>Spirurina</taxon>
        <taxon>Spiruromorpha</taxon>
        <taxon>Filarioidea</taxon>
        <taxon>Onchocercidae</taxon>
        <taxon>Onchocerca</taxon>
    </lineage>
</organism>
<protein>
    <submittedName>
        <fullName evidence="3">Ig-like_bact domain-containing protein</fullName>
    </submittedName>
</protein>
<dbReference type="EMBL" id="UZAJ01018429">
    <property type="protein sequence ID" value="VDO82130.1"/>
    <property type="molecule type" value="Genomic_DNA"/>
</dbReference>
<sequence>MVRAESSVFRLKPSASNFTSIHLVIKDKKGNRQIAYNCEMIAAQGVVVKTLRGNTVMEIRLPDNSQNSIGKILHPAGSTLYKVYLVFWFVKVNNDSKKFEFKN</sequence>
<reference evidence="3" key="1">
    <citation type="submission" date="2016-06" db="UniProtKB">
        <authorList>
            <consortium name="WormBaseParasite"/>
        </authorList>
    </citation>
    <scope>IDENTIFICATION</scope>
</reference>
<dbReference type="Proteomes" id="UP000267606">
    <property type="component" value="Unassembled WGS sequence"/>
</dbReference>
<reference evidence="1 2" key="2">
    <citation type="submission" date="2018-11" db="EMBL/GenBank/DDBJ databases">
        <authorList>
            <consortium name="Pathogen Informatics"/>
        </authorList>
    </citation>
    <scope>NUCLEOTIDE SEQUENCE [LARGE SCALE GENOMIC DNA]</scope>
</reference>
<name>A0A183HXB4_9BILA</name>
<dbReference type="WBParaSite" id="OFLC_0001212601-mRNA-1">
    <property type="protein sequence ID" value="OFLC_0001212601-mRNA-1"/>
    <property type="gene ID" value="OFLC_0001212601"/>
</dbReference>
<evidence type="ECO:0000313" key="3">
    <source>
        <dbReference type="WBParaSite" id="OFLC_0001212601-mRNA-1"/>
    </source>
</evidence>
<evidence type="ECO:0000313" key="2">
    <source>
        <dbReference type="Proteomes" id="UP000267606"/>
    </source>
</evidence>
<keyword evidence="2" id="KW-1185">Reference proteome</keyword>
<proteinExistence type="predicted"/>
<gene>
    <name evidence="1" type="ORF">OFLC_LOCUS12128</name>
</gene>